<dbReference type="HAMAP" id="MF_01684">
    <property type="entry name" value="Salvage_MtnN"/>
    <property type="match status" value="1"/>
</dbReference>
<evidence type="ECO:0000313" key="8">
    <source>
        <dbReference type="EMBL" id="WGL94831.1"/>
    </source>
</evidence>
<dbReference type="PANTHER" id="PTHR46832">
    <property type="entry name" value="5'-METHYLTHIOADENOSINE/S-ADENOSYLHOMOCYSTEINE NUCLEOSIDASE"/>
    <property type="match status" value="1"/>
</dbReference>
<dbReference type="Pfam" id="PF01048">
    <property type="entry name" value="PNP_UDP_1"/>
    <property type="match status" value="1"/>
</dbReference>
<feature type="domain" description="Nucleoside phosphorylase" evidence="7">
    <location>
        <begin position="2"/>
        <end position="226"/>
    </location>
</feature>
<dbReference type="FunFam" id="3.40.50.1580:FF:000001">
    <property type="entry name" value="MTA/SAH nucleosidase family protein"/>
    <property type="match status" value="1"/>
</dbReference>
<feature type="binding site" evidence="6">
    <location>
        <position position="78"/>
    </location>
    <ligand>
        <name>substrate</name>
    </ligand>
</feature>
<comment type="function">
    <text evidence="6">Catalyzes the irreversible cleavage of the glycosidic bond in both 5'-methylthioadenosine (MTA) and S-adenosylhomocysteine (SAH/AdoHcy) to adenine and the corresponding thioribose, 5'-methylthioribose and S-ribosylhomocysteine, respectively. Also cleaves 5'-deoxyadenosine, a toxic by-product of radical S-adenosylmethionine (SAM) enzymes, into 5-deoxyribose and adenine. Thus, is required for in vivo function of the radical SAM enzymes biotin synthase and lipoic acid synthase, that are inhibited by 5'-deoxyadenosine accumulation.</text>
</comment>
<dbReference type="SUPFAM" id="SSF53167">
    <property type="entry name" value="Purine and uridine phosphorylases"/>
    <property type="match status" value="1"/>
</dbReference>
<dbReference type="NCBIfam" id="TIGR01704">
    <property type="entry name" value="MTA_SAH-Nsdase"/>
    <property type="match status" value="1"/>
</dbReference>
<keyword evidence="8" id="KW-0326">Glycosidase</keyword>
<feature type="active site" description="Proton donor" evidence="6">
    <location>
        <position position="197"/>
    </location>
</feature>
<dbReference type="EC" id="3.2.2.9" evidence="6"/>
<dbReference type="GO" id="GO:0008782">
    <property type="term" value="F:adenosylhomocysteine nucleosidase activity"/>
    <property type="evidence" value="ECO:0007669"/>
    <property type="project" value="UniProtKB-UniRule"/>
</dbReference>
<proteinExistence type="inferred from homology"/>
<comment type="similarity">
    <text evidence="6">Belongs to the PNP/UDP phosphorylase family. MtnN subfamily.</text>
</comment>
<dbReference type="GO" id="GO:0019284">
    <property type="term" value="P:L-methionine salvage from S-adenosylmethionine"/>
    <property type="evidence" value="ECO:0007669"/>
    <property type="project" value="TreeGrafter"/>
</dbReference>
<feature type="active site" description="Proton acceptor" evidence="6">
    <location>
        <position position="12"/>
    </location>
</feature>
<evidence type="ECO:0000256" key="3">
    <source>
        <dbReference type="ARBA" id="ARBA00022801"/>
    </source>
</evidence>
<name>A0AA95K0H7_9GAMM</name>
<keyword evidence="3 6" id="KW-0378">Hydrolase</keyword>
<protein>
    <recommendedName>
        <fullName evidence="6">5'-methylthioadenosine/S-adenosylhomocysteine nucleosidase</fullName>
        <shortName evidence="6">MTA/SAH nucleosidase</shortName>
        <shortName evidence="6">MTAN</shortName>
        <ecNumber evidence="6">3.2.2.9</ecNumber>
    </recommendedName>
    <alternativeName>
        <fullName evidence="6">5'-deoxyadenosine nucleosidase</fullName>
        <shortName evidence="6">DOA nucleosidase</shortName>
        <shortName evidence="6">dAdo nucleosidase</shortName>
    </alternativeName>
    <alternativeName>
        <fullName evidence="6">5'-methylthioadenosine nucleosidase</fullName>
        <shortName evidence="6">MTA nucleosidase</shortName>
    </alternativeName>
    <alternativeName>
        <fullName evidence="6">S-adenosylhomocysteine nucleosidase</fullName>
        <shortName evidence="6">AdoHcy nucleosidase</shortName>
        <shortName evidence="6">SAH nucleosidase</shortName>
        <shortName evidence="6">SRH nucleosidase</shortName>
    </alternativeName>
</protein>
<comment type="pathway">
    <text evidence="1 6">Amino-acid biosynthesis; L-methionine biosynthesis via salvage pathway; S-methyl-5-thio-alpha-D-ribose 1-phosphate from S-methyl-5'-thioadenosine (hydrolase route): step 1/2.</text>
</comment>
<dbReference type="Gene3D" id="3.40.50.1580">
    <property type="entry name" value="Nucleoside phosphorylase domain"/>
    <property type="match status" value="1"/>
</dbReference>
<evidence type="ECO:0000256" key="2">
    <source>
        <dbReference type="ARBA" id="ARBA00022605"/>
    </source>
</evidence>
<evidence type="ECO:0000256" key="4">
    <source>
        <dbReference type="ARBA" id="ARBA00023167"/>
    </source>
</evidence>
<comment type="catalytic activity">
    <reaction evidence="5">
        <text>5'-deoxyadenosine + H2O = 5-deoxy-D-ribose + adenine</text>
        <dbReference type="Rhea" id="RHEA:29859"/>
        <dbReference type="ChEBI" id="CHEBI:15377"/>
        <dbReference type="ChEBI" id="CHEBI:16708"/>
        <dbReference type="ChEBI" id="CHEBI:17319"/>
        <dbReference type="ChEBI" id="CHEBI:149540"/>
        <dbReference type="EC" id="3.2.2.9"/>
    </reaction>
    <physiologicalReaction direction="left-to-right" evidence="5">
        <dbReference type="Rhea" id="RHEA:29860"/>
    </physiologicalReaction>
</comment>
<feature type="binding site" evidence="6">
    <location>
        <begin position="173"/>
        <end position="174"/>
    </location>
    <ligand>
        <name>substrate</name>
    </ligand>
</feature>
<dbReference type="Proteomes" id="UP001177597">
    <property type="component" value="Chromosome"/>
</dbReference>
<organism evidence="8 9">
    <name type="scientific">Arsenophonus nasoniae</name>
    <name type="common">son-killer infecting Nasonia vitripennis</name>
    <dbReference type="NCBI Taxonomy" id="638"/>
    <lineage>
        <taxon>Bacteria</taxon>
        <taxon>Pseudomonadati</taxon>
        <taxon>Pseudomonadota</taxon>
        <taxon>Gammaproteobacteria</taxon>
        <taxon>Enterobacterales</taxon>
        <taxon>Morganellaceae</taxon>
        <taxon>Arsenophonus</taxon>
    </lineage>
</organism>
<accession>A0AA95K0H7</accession>
<dbReference type="CDD" id="cd09008">
    <property type="entry name" value="MTAN"/>
    <property type="match status" value="1"/>
</dbReference>
<evidence type="ECO:0000256" key="1">
    <source>
        <dbReference type="ARBA" id="ARBA00004945"/>
    </source>
</evidence>
<evidence type="ECO:0000259" key="7">
    <source>
        <dbReference type="Pfam" id="PF01048"/>
    </source>
</evidence>
<dbReference type="AlphaFoldDB" id="A0AA95K0H7"/>
<dbReference type="GO" id="GO:0005829">
    <property type="term" value="C:cytosol"/>
    <property type="evidence" value="ECO:0007669"/>
    <property type="project" value="TreeGrafter"/>
</dbReference>
<evidence type="ECO:0000313" key="9">
    <source>
        <dbReference type="Proteomes" id="UP001177597"/>
    </source>
</evidence>
<dbReference type="GO" id="GO:0046124">
    <property type="term" value="P:purine deoxyribonucleoside catabolic process"/>
    <property type="evidence" value="ECO:0007669"/>
    <property type="project" value="UniProtKB-UniRule"/>
</dbReference>
<comment type="catalytic activity">
    <reaction evidence="6">
        <text>S-methyl-5'-thioadenosine + H2O = 5-(methylsulfanyl)-D-ribose + adenine</text>
        <dbReference type="Rhea" id="RHEA:13617"/>
        <dbReference type="ChEBI" id="CHEBI:15377"/>
        <dbReference type="ChEBI" id="CHEBI:16708"/>
        <dbReference type="ChEBI" id="CHEBI:17509"/>
        <dbReference type="ChEBI" id="CHEBI:78440"/>
        <dbReference type="EC" id="3.2.2.9"/>
    </reaction>
</comment>
<evidence type="ECO:0000256" key="6">
    <source>
        <dbReference type="HAMAP-Rule" id="MF_01684"/>
    </source>
</evidence>
<comment type="subunit">
    <text evidence="6">Homodimer.</text>
</comment>
<keyword evidence="2 6" id="KW-0028">Amino-acid biosynthesis</keyword>
<evidence type="ECO:0000256" key="5">
    <source>
        <dbReference type="ARBA" id="ARBA00050313"/>
    </source>
</evidence>
<dbReference type="GO" id="GO:0008930">
    <property type="term" value="F:methylthioadenosine nucleosidase activity"/>
    <property type="evidence" value="ECO:0007669"/>
    <property type="project" value="UniProtKB-UniRule"/>
</dbReference>
<dbReference type="InterPro" id="IPR035994">
    <property type="entry name" value="Nucleoside_phosphorylase_sf"/>
</dbReference>
<gene>
    <name evidence="6 8" type="primary">mtnN</name>
    <name evidence="8" type="ORF">QE207_14225</name>
</gene>
<keyword evidence="4 6" id="KW-0486">Methionine biosynthesis</keyword>
<dbReference type="GO" id="GO:0019509">
    <property type="term" value="P:L-methionine salvage from methylthioadenosine"/>
    <property type="evidence" value="ECO:0007669"/>
    <property type="project" value="UniProtKB-UniRule"/>
</dbReference>
<feature type="binding site" evidence="6">
    <location>
        <position position="152"/>
    </location>
    <ligand>
        <name>substrate</name>
    </ligand>
</feature>
<comment type="catalytic activity">
    <reaction evidence="6">
        <text>S-adenosyl-L-homocysteine + H2O = S-(5-deoxy-D-ribos-5-yl)-L-homocysteine + adenine</text>
        <dbReference type="Rhea" id="RHEA:17805"/>
        <dbReference type="ChEBI" id="CHEBI:15377"/>
        <dbReference type="ChEBI" id="CHEBI:16708"/>
        <dbReference type="ChEBI" id="CHEBI:57856"/>
        <dbReference type="ChEBI" id="CHEBI:58195"/>
        <dbReference type="EC" id="3.2.2.9"/>
    </reaction>
</comment>
<dbReference type="InterPro" id="IPR000845">
    <property type="entry name" value="Nucleoside_phosphorylase_d"/>
</dbReference>
<dbReference type="EMBL" id="CP123498">
    <property type="protein sequence ID" value="WGL94831.1"/>
    <property type="molecule type" value="Genomic_DNA"/>
</dbReference>
<dbReference type="InterPro" id="IPR010049">
    <property type="entry name" value="MTA_SAH_Nsdase"/>
</dbReference>
<dbReference type="PANTHER" id="PTHR46832:SF1">
    <property type="entry name" value="5'-METHYLTHIOADENOSINE_S-ADENOSYLHOMOCYSTEINE NUCLEOSIDASE"/>
    <property type="match status" value="1"/>
</dbReference>
<reference evidence="8" key="1">
    <citation type="submission" date="2023-04" db="EMBL/GenBank/DDBJ databases">
        <title>Genome dynamics across the evolutionary transition to endosymbiosis.</title>
        <authorList>
            <person name="Siozios S."/>
            <person name="Nadal-Jimenez P."/>
            <person name="Azagi T."/>
            <person name="Sprong H."/>
            <person name="Frost C.L."/>
            <person name="Parratt S.R."/>
            <person name="Taylor G."/>
            <person name="Brettell L."/>
            <person name="Lew K.C."/>
            <person name="Croft L."/>
            <person name="King K.C."/>
            <person name="Brockhurst M.A."/>
            <person name="Hypsa V."/>
            <person name="Novakova E."/>
            <person name="Darby A.C."/>
            <person name="Hurst G.D.D."/>
        </authorList>
    </citation>
    <scope>NUCLEOTIDE SEQUENCE</scope>
    <source>
        <strain evidence="8">AIh</strain>
    </source>
</reference>
<dbReference type="NCBIfam" id="NF004079">
    <property type="entry name" value="PRK05584.1"/>
    <property type="match status" value="1"/>
</dbReference>
<sequence>MKVAIIGAMEQEVALLREQIDAQYALSRGGCEIYCGKFNDLDIALLKSGIGKVSAAIGTTLLIEHFVPEIIINTGSAGGLVPTLQVGDIVVSSQVCYHDVNVTAFGYQPGQMAQCPATFNANKKLIELAEKCIEKLDLQAIRGLICSGDSFINGAKALTYIRQTFPAAIAVEMEGAAIGHVCHQFGIPFVVVRAISDVADKESHLSFEEFLPVAARQSSLMVQTMLANLANSSQSSR</sequence>
<dbReference type="RefSeq" id="WP_280628989.1">
    <property type="nucleotide sequence ID" value="NZ_CP123498.1"/>
</dbReference>